<proteinExistence type="predicted"/>
<gene>
    <name evidence="2" type="ORF">T190607A01A_11271</name>
</gene>
<keyword evidence="3" id="KW-1185">Reference proteome</keyword>
<organism evidence="2 3">
    <name type="scientific">Tenacibaculum platacis</name>
    <dbReference type="NCBI Taxonomy" id="3137852"/>
    <lineage>
        <taxon>Bacteria</taxon>
        <taxon>Pseudomonadati</taxon>
        <taxon>Bacteroidota</taxon>
        <taxon>Flavobacteriia</taxon>
        <taxon>Flavobacteriales</taxon>
        <taxon>Flavobacteriaceae</taxon>
        <taxon>Tenacibaculum</taxon>
    </lineage>
</organism>
<keyword evidence="1" id="KW-0472">Membrane</keyword>
<feature type="transmembrane region" description="Helical" evidence="1">
    <location>
        <begin position="330"/>
        <end position="355"/>
    </location>
</feature>
<reference evidence="2 3" key="1">
    <citation type="submission" date="2024-05" db="EMBL/GenBank/DDBJ databases">
        <authorList>
            <person name="Duchaud E."/>
        </authorList>
    </citation>
    <scope>NUCLEOTIDE SEQUENCE [LARGE SCALE GENOMIC DNA]</scope>
    <source>
        <strain evidence="2">Ena-SAMPLE-TAB-13-05-2024-13:56:06:370-140302</strain>
    </source>
</reference>
<name>A0ABM9NWI7_9FLAO</name>
<dbReference type="PANTHER" id="PTHR34219:SF1">
    <property type="entry name" value="PEPSY DOMAIN-CONTAINING PROTEIN"/>
    <property type="match status" value="1"/>
</dbReference>
<comment type="caution">
    <text evidence="2">The sequence shown here is derived from an EMBL/GenBank/DDBJ whole genome shotgun (WGS) entry which is preliminary data.</text>
</comment>
<dbReference type="Proteomes" id="UP001497416">
    <property type="component" value="Unassembled WGS sequence"/>
</dbReference>
<dbReference type="EMBL" id="CAXIXY010000003">
    <property type="protein sequence ID" value="CAL2081897.1"/>
    <property type="molecule type" value="Genomic_DNA"/>
</dbReference>
<keyword evidence="1" id="KW-0812">Transmembrane</keyword>
<accession>A0ABM9NWI7</accession>
<dbReference type="Pfam" id="PF03929">
    <property type="entry name" value="PepSY_TM"/>
    <property type="match status" value="1"/>
</dbReference>
<evidence type="ECO:0000256" key="1">
    <source>
        <dbReference type="SAM" id="Phobius"/>
    </source>
</evidence>
<evidence type="ECO:0000313" key="3">
    <source>
        <dbReference type="Proteomes" id="UP001497416"/>
    </source>
</evidence>
<sequence>MKNRKLNQWFWKWHFIAGIISLPFVLVLSITGAIYLFKPKVENPIIENIQKIELQNQGEKLSYDQQWEIAQKNSKRKLNSVIISNKEQSTEFISGRFGGKKSIFIHPYSGEVSGTFQAKDTWMYKVRKLHGELLGGKIGTKIVELIACWMIILIISGIYIWFPFSKGIKGVFTIRFNEGKRILARDIHAVTGFWISILLLLILAGGLPWTDVFGGNFKKVQKWTNTGYSKTWRGIGLTSTVKEKRITLDEMITIANKENLSGTITLGLPKSPKSTFSVSNKTFPLSDQKMIHFDQYSGELIKSHDWSDVGSLIRGRMWLMAFHQGEFGGWNWYLVFLVAILLTVMSSAAIFSYLWRKPKGKLGIPKQPKNFKMSNGFVLVLITLGVVFPLFGINVVLIFLINIFRKPKEISKT</sequence>
<feature type="transmembrane region" description="Helical" evidence="1">
    <location>
        <begin position="376"/>
        <end position="404"/>
    </location>
</feature>
<evidence type="ECO:0008006" key="4">
    <source>
        <dbReference type="Google" id="ProtNLM"/>
    </source>
</evidence>
<feature type="transmembrane region" description="Helical" evidence="1">
    <location>
        <begin position="12"/>
        <end position="37"/>
    </location>
</feature>
<feature type="transmembrane region" description="Helical" evidence="1">
    <location>
        <begin position="142"/>
        <end position="162"/>
    </location>
</feature>
<evidence type="ECO:0000313" key="2">
    <source>
        <dbReference type="EMBL" id="CAL2081897.1"/>
    </source>
</evidence>
<dbReference type="RefSeq" id="WP_348711164.1">
    <property type="nucleotide sequence ID" value="NZ_CAXIXY010000003.1"/>
</dbReference>
<dbReference type="PANTHER" id="PTHR34219">
    <property type="entry name" value="IRON-REGULATED INNER MEMBRANE PROTEIN-RELATED"/>
    <property type="match status" value="1"/>
</dbReference>
<feature type="transmembrane region" description="Helical" evidence="1">
    <location>
        <begin position="183"/>
        <end position="207"/>
    </location>
</feature>
<dbReference type="InterPro" id="IPR005625">
    <property type="entry name" value="PepSY-ass_TM"/>
</dbReference>
<protein>
    <recommendedName>
        <fullName evidence="4">Iron-regulated membrane protein</fullName>
    </recommendedName>
</protein>
<keyword evidence="1" id="KW-1133">Transmembrane helix</keyword>